<organism evidence="2">
    <name type="scientific">Zeugodacus cucurbitae</name>
    <name type="common">Melon fruit fly</name>
    <name type="synonym">Bactrocera cucurbitae</name>
    <dbReference type="NCBI Taxonomy" id="28588"/>
    <lineage>
        <taxon>Eukaryota</taxon>
        <taxon>Metazoa</taxon>
        <taxon>Ecdysozoa</taxon>
        <taxon>Arthropoda</taxon>
        <taxon>Hexapoda</taxon>
        <taxon>Insecta</taxon>
        <taxon>Pterygota</taxon>
        <taxon>Neoptera</taxon>
        <taxon>Endopterygota</taxon>
        <taxon>Diptera</taxon>
        <taxon>Brachycera</taxon>
        <taxon>Muscomorpha</taxon>
        <taxon>Tephritoidea</taxon>
        <taxon>Tephritidae</taxon>
        <taxon>Zeugodacus</taxon>
        <taxon>Zeugodacus</taxon>
    </lineage>
</organism>
<evidence type="ECO:0000313" key="2">
    <source>
        <dbReference type="EMBL" id="JAC98102.1"/>
    </source>
</evidence>
<proteinExistence type="predicted"/>
<dbReference type="AlphaFoldDB" id="A0A0A1WI77"/>
<sequence>MMASSMENFMDMSLDEYIATKKNSLRNIDKESQGGVISPSNSLGCAFKAGHRNSKISNAANDYDEVMGEKSLSITNEDSPVNSSVLLDKSIGIWRGPSSETNYLDLDYIRDEFDEMFNDPELQISNEGKSLNVHKVKLPNDLRERLQNSNANNSSTIKEREKCHTGNAKNSIPTCQSKSNMDTKQNAMSFSSGNAHYRRRWYNNRNARRRNDGCGNRGSNYMNNESQNTNWNKHRNGGNGSGVCNGNILHLNNGRIHRFNQRNNQDNLNKRIKTVLEQINSNNSVYLNKQAGTVRDLTIECPSISASGRLTTNVLQTTTQVLKPPTNQVQSDLKALLGVNDNNLKADTMAMWAGKLLELFQSGQQQTAHKPIYDMQIQKEIHELQGKSLLYKCPSGEIVSSDGSGIDNCKVTPNSSGVTLNYRFG</sequence>
<protein>
    <submittedName>
        <fullName evidence="2">Uncharacterized protein</fullName>
    </submittedName>
</protein>
<name>A0A0A1WI77_ZEUCU</name>
<accession>A0A0A1WI77</accession>
<feature type="region of interest" description="Disordered" evidence="1">
    <location>
        <begin position="153"/>
        <end position="180"/>
    </location>
</feature>
<feature type="compositionally biased region" description="Polar residues" evidence="1">
    <location>
        <begin position="167"/>
        <end position="180"/>
    </location>
</feature>
<gene>
    <name evidence="2" type="ORF">g.34910</name>
</gene>
<reference evidence="2" key="1">
    <citation type="submission" date="2014-11" db="EMBL/GenBank/DDBJ databases">
        <authorList>
            <person name="Geib S."/>
        </authorList>
    </citation>
    <scope>NUCLEOTIDE SEQUENCE</scope>
</reference>
<evidence type="ECO:0000256" key="1">
    <source>
        <dbReference type="SAM" id="MobiDB-lite"/>
    </source>
</evidence>
<reference evidence="2" key="2">
    <citation type="journal article" date="2015" name="Gigascience">
        <title>Reconstructing a comprehensive transcriptome assembly of a white-pupal translocated strain of the pest fruit fly Bactrocera cucurbitae.</title>
        <authorList>
            <person name="Sim S.B."/>
            <person name="Calla B."/>
            <person name="Hall B."/>
            <person name="DeRego T."/>
            <person name="Geib S.M."/>
        </authorList>
    </citation>
    <scope>NUCLEOTIDE SEQUENCE</scope>
</reference>
<dbReference type="EMBL" id="GBXI01016189">
    <property type="protein sequence ID" value="JAC98102.1"/>
    <property type="molecule type" value="Transcribed_RNA"/>
</dbReference>